<dbReference type="InterPro" id="IPR036095">
    <property type="entry name" value="PTS_EIIB-like_sf"/>
</dbReference>
<dbReference type="GO" id="GO:0022877">
    <property type="term" value="F:protein-N(PI)-phosphohistidine-fructose phosphotransferase system transporter activity"/>
    <property type="evidence" value="ECO:0007669"/>
    <property type="project" value="InterPro"/>
</dbReference>
<dbReference type="Gene3D" id="3.40.50.2300">
    <property type="match status" value="1"/>
</dbReference>
<dbReference type="EMBL" id="SRID01000792">
    <property type="protein sequence ID" value="TGA81917.1"/>
    <property type="molecule type" value="Genomic_DNA"/>
</dbReference>
<dbReference type="GO" id="GO:0009401">
    <property type="term" value="P:phosphoenolpyruvate-dependent sugar phosphotransferase system"/>
    <property type="evidence" value="ECO:0007669"/>
    <property type="project" value="UniProtKB-KW"/>
</dbReference>
<evidence type="ECO:0000256" key="6">
    <source>
        <dbReference type="ARBA" id="ARBA00022777"/>
    </source>
</evidence>
<keyword evidence="5" id="KW-0598">Phosphotransferase system</keyword>
<dbReference type="AlphaFoldDB" id="A0A4Z0FN66"/>
<dbReference type="InterPro" id="IPR013011">
    <property type="entry name" value="PTS_EIIB_2"/>
</dbReference>
<dbReference type="PANTHER" id="PTHR30505">
    <property type="entry name" value="FRUCTOSE-LIKE PERMEASE"/>
    <property type="match status" value="1"/>
</dbReference>
<dbReference type="PANTHER" id="PTHR30505:SF0">
    <property type="entry name" value="FRUCTOSE-LIKE PTS SYSTEM EIIBC COMPONENT-RELATED"/>
    <property type="match status" value="1"/>
</dbReference>
<feature type="region of interest" description="Disordered" evidence="7">
    <location>
        <begin position="1"/>
        <end position="28"/>
    </location>
</feature>
<dbReference type="Proteomes" id="UP000297948">
    <property type="component" value="Unassembled WGS sequence"/>
</dbReference>
<sequence>MPFTPDGREEIRVTSPADPLDVTGADGPGGTGRRLLAVTACPTGIAHTYMAAEKLVQAAQALGHRIKVETQGSIGAENVLSDNDVDEADAVIVAADKDVDLSRFAGKRVLVTGVAEGIHQPVRLIERALAAPVYAGAGGGVV</sequence>
<evidence type="ECO:0000256" key="1">
    <source>
        <dbReference type="ARBA" id="ARBA00022448"/>
    </source>
</evidence>
<feature type="non-terminal residue" evidence="9">
    <location>
        <position position="142"/>
    </location>
</feature>
<dbReference type="InterPro" id="IPR050864">
    <property type="entry name" value="Bacterial_PTS_Sugar_Transport"/>
</dbReference>
<evidence type="ECO:0000313" key="10">
    <source>
        <dbReference type="Proteomes" id="UP000297948"/>
    </source>
</evidence>
<dbReference type="GO" id="GO:0005886">
    <property type="term" value="C:plasma membrane"/>
    <property type="evidence" value="ECO:0007669"/>
    <property type="project" value="TreeGrafter"/>
</dbReference>
<gene>
    <name evidence="9" type="ORF">E4099_32685</name>
</gene>
<evidence type="ECO:0000256" key="4">
    <source>
        <dbReference type="ARBA" id="ARBA00022679"/>
    </source>
</evidence>
<dbReference type="InterPro" id="IPR003353">
    <property type="entry name" value="PTS_IIB_fruc"/>
</dbReference>
<dbReference type="FunFam" id="3.40.50.2300:FF:000014">
    <property type="entry name" value="PTS system fructose-like transporter subunit IIB"/>
    <property type="match status" value="1"/>
</dbReference>
<keyword evidence="2" id="KW-0597">Phosphoprotein</keyword>
<accession>A0A4Z0FN66</accession>
<name>A0A4Z0FN66_9ACTN</name>
<keyword evidence="6" id="KW-0418">Kinase</keyword>
<evidence type="ECO:0000256" key="2">
    <source>
        <dbReference type="ARBA" id="ARBA00022553"/>
    </source>
</evidence>
<comment type="caution">
    <text evidence="9">The sequence shown here is derived from an EMBL/GenBank/DDBJ whole genome shotgun (WGS) entry which is preliminary data.</text>
</comment>
<dbReference type="NCBIfam" id="TIGR00829">
    <property type="entry name" value="FRU"/>
    <property type="match status" value="1"/>
</dbReference>
<reference evidence="9 10" key="1">
    <citation type="submission" date="2019-03" db="EMBL/GenBank/DDBJ databases">
        <authorList>
            <person name="Gonzalez-Pimentel J.L."/>
        </authorList>
    </citation>
    <scope>NUCLEOTIDE SEQUENCE [LARGE SCALE GENOMIC DNA]</scope>
    <source>
        <strain evidence="9 10">JCM 31289</strain>
    </source>
</reference>
<evidence type="ECO:0000256" key="7">
    <source>
        <dbReference type="SAM" id="MobiDB-lite"/>
    </source>
</evidence>
<evidence type="ECO:0000256" key="5">
    <source>
        <dbReference type="ARBA" id="ARBA00022683"/>
    </source>
</evidence>
<dbReference type="GO" id="GO:0016301">
    <property type="term" value="F:kinase activity"/>
    <property type="evidence" value="ECO:0007669"/>
    <property type="project" value="UniProtKB-KW"/>
</dbReference>
<keyword evidence="4" id="KW-0808">Transferase</keyword>
<dbReference type="SUPFAM" id="SSF52794">
    <property type="entry name" value="PTS system IIB component-like"/>
    <property type="match status" value="1"/>
</dbReference>
<dbReference type="CDD" id="cd05569">
    <property type="entry name" value="PTS_IIB_fructose"/>
    <property type="match status" value="1"/>
</dbReference>
<protein>
    <recommendedName>
        <fullName evidence="8">PTS EIIB type-2 domain-containing protein</fullName>
    </recommendedName>
</protein>
<proteinExistence type="predicted"/>
<dbReference type="InterPro" id="IPR003501">
    <property type="entry name" value="PTS_EIIB_2/3"/>
</dbReference>
<dbReference type="Pfam" id="PF02302">
    <property type="entry name" value="PTS_IIB"/>
    <property type="match status" value="1"/>
</dbReference>
<keyword evidence="10" id="KW-1185">Reference proteome</keyword>
<feature type="domain" description="PTS EIIB type-2" evidence="8">
    <location>
        <begin position="35"/>
        <end position="130"/>
    </location>
</feature>
<dbReference type="PROSITE" id="PS51099">
    <property type="entry name" value="PTS_EIIB_TYPE_2"/>
    <property type="match status" value="1"/>
</dbReference>
<keyword evidence="3" id="KW-0762">Sugar transport</keyword>
<dbReference type="GO" id="GO:0090563">
    <property type="term" value="F:protein-phosphocysteine-sugar phosphotransferase activity"/>
    <property type="evidence" value="ECO:0007669"/>
    <property type="project" value="TreeGrafter"/>
</dbReference>
<evidence type="ECO:0000259" key="8">
    <source>
        <dbReference type="PROSITE" id="PS51099"/>
    </source>
</evidence>
<organism evidence="9 10">
    <name type="scientific">Streptomyces palmae</name>
    <dbReference type="NCBI Taxonomy" id="1701085"/>
    <lineage>
        <taxon>Bacteria</taxon>
        <taxon>Bacillati</taxon>
        <taxon>Actinomycetota</taxon>
        <taxon>Actinomycetes</taxon>
        <taxon>Kitasatosporales</taxon>
        <taxon>Streptomycetaceae</taxon>
        <taxon>Streptomyces</taxon>
    </lineage>
</organism>
<evidence type="ECO:0000313" key="9">
    <source>
        <dbReference type="EMBL" id="TGA81917.1"/>
    </source>
</evidence>
<feature type="compositionally biased region" description="Basic and acidic residues" evidence="7">
    <location>
        <begin position="1"/>
        <end position="12"/>
    </location>
</feature>
<keyword evidence="1" id="KW-0813">Transport</keyword>
<evidence type="ECO:0000256" key="3">
    <source>
        <dbReference type="ARBA" id="ARBA00022597"/>
    </source>
</evidence>